<keyword evidence="1" id="KW-0812">Transmembrane</keyword>
<gene>
    <name evidence="2" type="ORF">DXX99_02090</name>
</gene>
<dbReference type="RefSeq" id="WP_115791845.1">
    <property type="nucleotide sequence ID" value="NZ_QSLN01000001.1"/>
</dbReference>
<feature type="transmembrane region" description="Helical" evidence="1">
    <location>
        <begin position="161"/>
        <end position="181"/>
    </location>
</feature>
<evidence type="ECO:0000313" key="2">
    <source>
        <dbReference type="EMBL" id="RDV84851.1"/>
    </source>
</evidence>
<organism evidence="2 3">
    <name type="scientific">Ammonifex thiophilus</name>
    <dbReference type="NCBI Taxonomy" id="444093"/>
    <lineage>
        <taxon>Bacteria</taxon>
        <taxon>Bacillati</taxon>
        <taxon>Bacillota</taxon>
        <taxon>Clostridia</taxon>
        <taxon>Thermoanaerobacterales</taxon>
        <taxon>Thermoanaerobacteraceae</taxon>
        <taxon>Ammonifex</taxon>
    </lineage>
</organism>
<keyword evidence="1" id="KW-1133">Transmembrane helix</keyword>
<evidence type="ECO:0000313" key="3">
    <source>
        <dbReference type="Proteomes" id="UP000256329"/>
    </source>
</evidence>
<dbReference type="EMBL" id="QSLN01000001">
    <property type="protein sequence ID" value="RDV84851.1"/>
    <property type="molecule type" value="Genomic_DNA"/>
</dbReference>
<sequence length="241" mass="26293">MKKGSALPLIYAGVLVASALLGVALGELVSHGDLRRDLSSVIDLPKEAGAWFKLMGLFIACVGAFAVFLDKKELISKPKINPETVFDLYRHVRLFPLFIRALLFCFPFMLISGILGGLPVKVVAYFLLLAFPPVTMCIVFFCATVYAYYDYSARFTRTVPKLVLTGILATGMVLVLGVMVFGPTPFFSKTDPISCACEAFCFGAGGLAYFLYGSRIFFRIIKEELGRAEAGEGKEASHPAE</sequence>
<feature type="transmembrane region" description="Helical" evidence="1">
    <location>
        <begin position="124"/>
        <end position="149"/>
    </location>
</feature>
<feature type="transmembrane region" description="Helical" evidence="1">
    <location>
        <begin position="50"/>
        <end position="69"/>
    </location>
</feature>
<reference evidence="2 3" key="1">
    <citation type="submission" date="2018-08" db="EMBL/GenBank/DDBJ databases">
        <title>Form III RuBisCO-mediated autotrophy in Thermodesulfobium bacteria.</title>
        <authorList>
            <person name="Toshchakov S.V."/>
            <person name="Kublanov I.V."/>
            <person name="Frolov E."/>
            <person name="Bonch-Osmolovskaya E.A."/>
            <person name="Tourova T.P."/>
            <person name="Chernych N.A."/>
            <person name="Lebedinsky A.V."/>
        </authorList>
    </citation>
    <scope>NUCLEOTIDE SEQUENCE [LARGE SCALE GENOMIC DNA]</scope>
    <source>
        <strain evidence="2 3">SR</strain>
    </source>
</reference>
<feature type="transmembrane region" description="Helical" evidence="1">
    <location>
        <begin position="193"/>
        <end position="212"/>
    </location>
</feature>
<keyword evidence="3" id="KW-1185">Reference proteome</keyword>
<evidence type="ECO:0000256" key="1">
    <source>
        <dbReference type="SAM" id="Phobius"/>
    </source>
</evidence>
<accession>A0A3D8P8L9</accession>
<dbReference type="Proteomes" id="UP000256329">
    <property type="component" value="Unassembled WGS sequence"/>
</dbReference>
<keyword evidence="1" id="KW-0472">Membrane</keyword>
<name>A0A3D8P8L9_9THEO</name>
<dbReference type="AlphaFoldDB" id="A0A3D8P8L9"/>
<protein>
    <submittedName>
        <fullName evidence="2">Uncharacterized protein</fullName>
    </submittedName>
</protein>
<proteinExistence type="predicted"/>
<comment type="caution">
    <text evidence="2">The sequence shown here is derived from an EMBL/GenBank/DDBJ whole genome shotgun (WGS) entry which is preliminary data.</text>
</comment>
<feature type="transmembrane region" description="Helical" evidence="1">
    <location>
        <begin position="97"/>
        <end position="118"/>
    </location>
</feature>